<dbReference type="InterPro" id="IPR036259">
    <property type="entry name" value="MFS_trans_sf"/>
</dbReference>
<keyword evidence="4 7" id="KW-1133">Transmembrane helix</keyword>
<feature type="transmembrane region" description="Helical" evidence="7">
    <location>
        <begin position="518"/>
        <end position="536"/>
    </location>
</feature>
<feature type="transmembrane region" description="Helical" evidence="7">
    <location>
        <begin position="270"/>
        <end position="289"/>
    </location>
</feature>
<feature type="transmembrane region" description="Helical" evidence="7">
    <location>
        <begin position="207"/>
        <end position="226"/>
    </location>
</feature>
<dbReference type="CDD" id="cd17502">
    <property type="entry name" value="MFS_Azr1_MDR_like"/>
    <property type="match status" value="1"/>
</dbReference>
<keyword evidence="10" id="KW-1185">Reference proteome</keyword>
<dbReference type="Proteomes" id="UP001303647">
    <property type="component" value="Unassembled WGS sequence"/>
</dbReference>
<dbReference type="AlphaFoldDB" id="A0AAN7HN28"/>
<evidence type="ECO:0000256" key="7">
    <source>
        <dbReference type="SAM" id="Phobius"/>
    </source>
</evidence>
<evidence type="ECO:0000256" key="4">
    <source>
        <dbReference type="ARBA" id="ARBA00022989"/>
    </source>
</evidence>
<feature type="transmembrane region" description="Helical" evidence="7">
    <location>
        <begin position="437"/>
        <end position="461"/>
    </location>
</feature>
<dbReference type="Gene3D" id="1.20.1720.10">
    <property type="entry name" value="Multidrug resistance protein D"/>
    <property type="match status" value="1"/>
</dbReference>
<dbReference type="InterPro" id="IPR020846">
    <property type="entry name" value="MFS_dom"/>
</dbReference>
<feature type="domain" description="Major facilitator superfamily (MFS) profile" evidence="8">
    <location>
        <begin position="50"/>
        <end position="503"/>
    </location>
</feature>
<feature type="compositionally biased region" description="Low complexity" evidence="6">
    <location>
        <begin position="13"/>
        <end position="26"/>
    </location>
</feature>
<accession>A0AAN7HN28</accession>
<comment type="similarity">
    <text evidence="2">Belongs to the major facilitator superfamily. TCR/Tet family.</text>
</comment>
<feature type="region of interest" description="Disordered" evidence="6">
    <location>
        <begin position="1"/>
        <end position="26"/>
    </location>
</feature>
<dbReference type="SUPFAM" id="SSF103473">
    <property type="entry name" value="MFS general substrate transporter"/>
    <property type="match status" value="1"/>
</dbReference>
<evidence type="ECO:0000256" key="6">
    <source>
        <dbReference type="SAM" id="MobiDB-lite"/>
    </source>
</evidence>
<feature type="transmembrane region" description="Helical" evidence="7">
    <location>
        <begin position="173"/>
        <end position="195"/>
    </location>
</feature>
<evidence type="ECO:0000256" key="5">
    <source>
        <dbReference type="ARBA" id="ARBA00023136"/>
    </source>
</evidence>
<dbReference type="InterPro" id="IPR011701">
    <property type="entry name" value="MFS"/>
</dbReference>
<dbReference type="GO" id="GO:0005886">
    <property type="term" value="C:plasma membrane"/>
    <property type="evidence" value="ECO:0007669"/>
    <property type="project" value="TreeGrafter"/>
</dbReference>
<keyword evidence="3 7" id="KW-0812">Transmembrane</keyword>
<organism evidence="9 10">
    <name type="scientific">Corynascus novoguineensis</name>
    <dbReference type="NCBI Taxonomy" id="1126955"/>
    <lineage>
        <taxon>Eukaryota</taxon>
        <taxon>Fungi</taxon>
        <taxon>Dikarya</taxon>
        <taxon>Ascomycota</taxon>
        <taxon>Pezizomycotina</taxon>
        <taxon>Sordariomycetes</taxon>
        <taxon>Sordariomycetidae</taxon>
        <taxon>Sordariales</taxon>
        <taxon>Chaetomiaceae</taxon>
        <taxon>Corynascus</taxon>
    </lineage>
</organism>
<feature type="transmembrane region" description="Helical" evidence="7">
    <location>
        <begin position="115"/>
        <end position="134"/>
    </location>
</feature>
<dbReference type="Pfam" id="PF07690">
    <property type="entry name" value="MFS_1"/>
    <property type="match status" value="1"/>
</dbReference>
<proteinExistence type="inferred from homology"/>
<feature type="transmembrane region" description="Helical" evidence="7">
    <location>
        <begin position="84"/>
        <end position="103"/>
    </location>
</feature>
<name>A0AAN7HN28_9PEZI</name>
<reference evidence="9" key="1">
    <citation type="journal article" date="2023" name="Mol. Phylogenet. Evol.">
        <title>Genome-scale phylogeny and comparative genomics of the fungal order Sordariales.</title>
        <authorList>
            <person name="Hensen N."/>
            <person name="Bonometti L."/>
            <person name="Westerberg I."/>
            <person name="Brannstrom I.O."/>
            <person name="Guillou S."/>
            <person name="Cros-Aarteil S."/>
            <person name="Calhoun S."/>
            <person name="Haridas S."/>
            <person name="Kuo A."/>
            <person name="Mondo S."/>
            <person name="Pangilinan J."/>
            <person name="Riley R."/>
            <person name="LaButti K."/>
            <person name="Andreopoulos B."/>
            <person name="Lipzen A."/>
            <person name="Chen C."/>
            <person name="Yan M."/>
            <person name="Daum C."/>
            <person name="Ng V."/>
            <person name="Clum A."/>
            <person name="Steindorff A."/>
            <person name="Ohm R.A."/>
            <person name="Martin F."/>
            <person name="Silar P."/>
            <person name="Natvig D.O."/>
            <person name="Lalanne C."/>
            <person name="Gautier V."/>
            <person name="Ament-Velasquez S.L."/>
            <person name="Kruys A."/>
            <person name="Hutchinson M.I."/>
            <person name="Powell A.J."/>
            <person name="Barry K."/>
            <person name="Miller A.N."/>
            <person name="Grigoriev I.V."/>
            <person name="Debuchy R."/>
            <person name="Gladieux P."/>
            <person name="Hiltunen Thoren M."/>
            <person name="Johannesson H."/>
        </authorList>
    </citation>
    <scope>NUCLEOTIDE SEQUENCE</scope>
    <source>
        <strain evidence="9">CBS 359.72</strain>
    </source>
</reference>
<protein>
    <submittedName>
        <fullName evidence="9">MFS multidrug transporter-like protein</fullName>
    </submittedName>
</protein>
<feature type="transmembrane region" description="Helical" evidence="7">
    <location>
        <begin position="373"/>
        <end position="391"/>
    </location>
</feature>
<feature type="transmembrane region" description="Helical" evidence="7">
    <location>
        <begin position="403"/>
        <end position="425"/>
    </location>
</feature>
<sequence length="580" mass="61656">MSNDAAKDEVKQESPSSPASGEAAGAGEDFTAVPASEVQSKRSRFRAALLMTSLCTAVFLAALDITIVATALPTISEHFHSTSGYTWIGSAFLLAAAVVAPSWGKFSDIWGRKAILLIATGIFFLGSALCGAAVSLPMLLIGRAVQGVGGGGLLSLVSIVVGDLYSPRERGKYYGIVGMVWAVAFTLGPLVGGAFTRAVSWRWCFYINLPIAGVAFVLIVFLLKLETPKTPFVAGIKAVDWVGSLALVGGTLMFLLGLEFGGTTFPWDSAAVICLVVFGLVTVALFVGVERYFARYPIVPVHLYSSLSNFAIFAVNLLHGIVLTSNTYFLPLYCQSVLGAEPFLSGVLLLPFAVSMSVATVGTGAYLKKTGRYLDCIRLGFSLMVLGVGLFHDLPSTTSWPRIIIYQLISGFGIGLNFQPPLIALQNSVPPADNAAATASFGLVRNVASAIGVVIGSVAFANRMNEQQGELRDALGDRTANLFTGSNAQANVLLVKELPEDSQVQLVRRVFCSSLRSIWTINVCFAGAALLISIFIKHKNLQNKHVEVKTGLAGEEERRRVALEQRAAKKSPSSTESGLV</sequence>
<dbReference type="PRINTS" id="PR01036">
    <property type="entry name" value="TCRTETB"/>
</dbReference>
<dbReference type="GO" id="GO:0022857">
    <property type="term" value="F:transmembrane transporter activity"/>
    <property type="evidence" value="ECO:0007669"/>
    <property type="project" value="InterPro"/>
</dbReference>
<dbReference type="FunFam" id="1.20.1720.10:FF:000014">
    <property type="entry name" value="MFS drug transporter, putative"/>
    <property type="match status" value="1"/>
</dbReference>
<keyword evidence="5 7" id="KW-0472">Membrane</keyword>
<dbReference type="PANTHER" id="PTHR23501:SF102">
    <property type="entry name" value="DRUG TRANSPORTER, PUTATIVE (AFU_ORTHOLOGUE AFUA_3G08530)-RELATED"/>
    <property type="match status" value="1"/>
</dbReference>
<evidence type="ECO:0000256" key="3">
    <source>
        <dbReference type="ARBA" id="ARBA00022692"/>
    </source>
</evidence>
<reference evidence="9" key="2">
    <citation type="submission" date="2023-05" db="EMBL/GenBank/DDBJ databases">
        <authorList>
            <consortium name="Lawrence Berkeley National Laboratory"/>
            <person name="Steindorff A."/>
            <person name="Hensen N."/>
            <person name="Bonometti L."/>
            <person name="Westerberg I."/>
            <person name="Brannstrom I.O."/>
            <person name="Guillou S."/>
            <person name="Cros-Aarteil S."/>
            <person name="Calhoun S."/>
            <person name="Haridas S."/>
            <person name="Kuo A."/>
            <person name="Mondo S."/>
            <person name="Pangilinan J."/>
            <person name="Riley R."/>
            <person name="Labutti K."/>
            <person name="Andreopoulos B."/>
            <person name="Lipzen A."/>
            <person name="Chen C."/>
            <person name="Yanf M."/>
            <person name="Daum C."/>
            <person name="Ng V."/>
            <person name="Clum A."/>
            <person name="Ohm R."/>
            <person name="Martin F."/>
            <person name="Silar P."/>
            <person name="Natvig D."/>
            <person name="Lalanne C."/>
            <person name="Gautier V."/>
            <person name="Ament-Velasquez S.L."/>
            <person name="Kruys A."/>
            <person name="Hutchinson M.I."/>
            <person name="Powell A.J."/>
            <person name="Barry K."/>
            <person name="Miller A.N."/>
            <person name="Grigoriev I.V."/>
            <person name="Debuchy R."/>
            <person name="Gladieux P."/>
            <person name="Thoren M.H."/>
            <person name="Johannesson H."/>
        </authorList>
    </citation>
    <scope>NUCLEOTIDE SEQUENCE</scope>
    <source>
        <strain evidence="9">CBS 359.72</strain>
    </source>
</reference>
<feature type="transmembrane region" description="Helical" evidence="7">
    <location>
        <begin position="301"/>
        <end position="323"/>
    </location>
</feature>
<evidence type="ECO:0000259" key="8">
    <source>
        <dbReference type="PROSITE" id="PS50850"/>
    </source>
</evidence>
<feature type="transmembrane region" description="Helical" evidence="7">
    <location>
        <begin position="343"/>
        <end position="366"/>
    </location>
</feature>
<dbReference type="PANTHER" id="PTHR23501">
    <property type="entry name" value="MAJOR FACILITATOR SUPERFAMILY"/>
    <property type="match status" value="1"/>
</dbReference>
<comment type="caution">
    <text evidence="9">The sequence shown here is derived from an EMBL/GenBank/DDBJ whole genome shotgun (WGS) entry which is preliminary data.</text>
</comment>
<dbReference type="PROSITE" id="PS50850">
    <property type="entry name" value="MFS"/>
    <property type="match status" value="1"/>
</dbReference>
<evidence type="ECO:0000256" key="2">
    <source>
        <dbReference type="ARBA" id="ARBA00007520"/>
    </source>
</evidence>
<feature type="compositionally biased region" description="Basic and acidic residues" evidence="6">
    <location>
        <begin position="1"/>
        <end position="12"/>
    </location>
</feature>
<evidence type="ECO:0000256" key="1">
    <source>
        <dbReference type="ARBA" id="ARBA00004141"/>
    </source>
</evidence>
<dbReference type="EMBL" id="MU857608">
    <property type="protein sequence ID" value="KAK4251072.1"/>
    <property type="molecule type" value="Genomic_DNA"/>
</dbReference>
<evidence type="ECO:0000313" key="10">
    <source>
        <dbReference type="Proteomes" id="UP001303647"/>
    </source>
</evidence>
<evidence type="ECO:0000313" key="9">
    <source>
        <dbReference type="EMBL" id="KAK4251072.1"/>
    </source>
</evidence>
<dbReference type="Gene3D" id="1.20.1250.20">
    <property type="entry name" value="MFS general substrate transporter like domains"/>
    <property type="match status" value="1"/>
</dbReference>
<comment type="subcellular location">
    <subcellularLocation>
        <location evidence="1">Membrane</location>
        <topology evidence="1">Multi-pass membrane protein</topology>
    </subcellularLocation>
</comment>
<gene>
    <name evidence="9" type="ORF">C7999DRAFT_37955</name>
</gene>
<feature type="transmembrane region" description="Helical" evidence="7">
    <location>
        <begin position="140"/>
        <end position="161"/>
    </location>
</feature>
<feature type="transmembrane region" description="Helical" evidence="7">
    <location>
        <begin position="48"/>
        <end position="72"/>
    </location>
</feature>
<feature type="transmembrane region" description="Helical" evidence="7">
    <location>
        <begin position="238"/>
        <end position="258"/>
    </location>
</feature>